<dbReference type="InterPro" id="IPR011009">
    <property type="entry name" value="Kinase-like_dom_sf"/>
</dbReference>
<dbReference type="EMBL" id="CP120628">
    <property type="protein sequence ID" value="WEW57594.1"/>
    <property type="molecule type" value="Genomic_DNA"/>
</dbReference>
<dbReference type="GO" id="GO:0005739">
    <property type="term" value="C:mitochondrion"/>
    <property type="evidence" value="ECO:0007669"/>
    <property type="project" value="TreeGrafter"/>
</dbReference>
<evidence type="ECO:0000256" key="1">
    <source>
        <dbReference type="SAM" id="MobiDB-lite"/>
    </source>
</evidence>
<gene>
    <name evidence="2" type="ORF">PRK78_003061</name>
</gene>
<sequence>MTSTSFTRITASCSRRYLFQTTARSYSTLPPALIRFGVSLDLFNYTSGRFLYNEKLRLRERHVEFNIAALKSAVEKHVRRGKVKDIVKISEGGFNRILLATMEDGFRSIVKIPYWISVPKVYATASEVATLTFLRRKGIPVPEVYGWSSTAENPVGVEYIIMEHAAGIGADTQWFNTTKYQKHALVTGIVDIETKLFALPFKSIGSIYFKKDLPLRLQTELYAQGSPDTDDDSKTFCIGPTTDYMFWYGKRSELELDRGPCKGEDPETYLTAIANKEIEWIKRFGRPLECDFPHNTVFPGTNSPEDYLQLLDKYLALVPYLLPKNPLDPLNKLILRHPDLTPSNVFLCPDTHQVKCLIDWQHTTIIPLLLTAGYPKLFENPDSEPPEGLAPPKLPKGYDTMDPETKSHANELLRRQTLFYLYRVFNGGINKPHLAALQDPLLLLRQILIDAAGRQWSGNLMTMRAALMRTCQAWEYLPGNASGSLPCPVQFSDAEIQKQTEDDPMWCNLNALVDYWRDQLGGLSEEGWIRSEAYDAAVRKNKALIAEFSVDGSEDELEKIKRGWPFQDREEFF</sequence>
<keyword evidence="3" id="KW-1185">Reference proteome</keyword>
<evidence type="ECO:0000313" key="2">
    <source>
        <dbReference type="EMBL" id="WEW57594.1"/>
    </source>
</evidence>
<proteinExistence type="predicted"/>
<dbReference type="PANTHER" id="PTHR36091">
    <property type="entry name" value="ALTERED INHERITANCE OF MITOCHONDRIA PROTEIN 9, MITOCHONDRIAL"/>
    <property type="match status" value="1"/>
</dbReference>
<dbReference type="AlphaFoldDB" id="A0AAF0DFE3"/>
<reference evidence="2" key="1">
    <citation type="submission" date="2023-03" db="EMBL/GenBank/DDBJ databases">
        <title>Emydomyces testavorans Genome Sequence.</title>
        <authorList>
            <person name="Hoyer L."/>
        </authorList>
    </citation>
    <scope>NUCLEOTIDE SEQUENCE</scope>
    <source>
        <strain evidence="2">16-2883</strain>
    </source>
</reference>
<dbReference type="PANTHER" id="PTHR36091:SF2">
    <property type="entry name" value="AMINOGLYCOSIDE PHOSPHOTRANSFERASE DOMAIN-CONTAINING PROTEIN"/>
    <property type="match status" value="1"/>
</dbReference>
<name>A0AAF0DFE3_9EURO</name>
<dbReference type="InterPro" id="IPR051035">
    <property type="entry name" value="Mito_inheritance_9"/>
</dbReference>
<dbReference type="Proteomes" id="UP001219355">
    <property type="component" value="Chromosome 2"/>
</dbReference>
<accession>A0AAF0DFE3</accession>
<feature type="region of interest" description="Disordered" evidence="1">
    <location>
        <begin position="380"/>
        <end position="404"/>
    </location>
</feature>
<evidence type="ECO:0000313" key="3">
    <source>
        <dbReference type="Proteomes" id="UP001219355"/>
    </source>
</evidence>
<dbReference type="SUPFAM" id="SSF56112">
    <property type="entry name" value="Protein kinase-like (PK-like)"/>
    <property type="match status" value="1"/>
</dbReference>
<protein>
    <recommendedName>
        <fullName evidence="4">Aminoglycoside phosphotransferase domain-containing protein</fullName>
    </recommendedName>
</protein>
<organism evidence="2 3">
    <name type="scientific">Emydomyces testavorans</name>
    <dbReference type="NCBI Taxonomy" id="2070801"/>
    <lineage>
        <taxon>Eukaryota</taxon>
        <taxon>Fungi</taxon>
        <taxon>Dikarya</taxon>
        <taxon>Ascomycota</taxon>
        <taxon>Pezizomycotina</taxon>
        <taxon>Eurotiomycetes</taxon>
        <taxon>Eurotiomycetidae</taxon>
        <taxon>Onygenales</taxon>
        <taxon>Nannizziopsiaceae</taxon>
        <taxon>Emydomyces</taxon>
    </lineage>
</organism>
<evidence type="ECO:0008006" key="4">
    <source>
        <dbReference type="Google" id="ProtNLM"/>
    </source>
</evidence>